<accession>A0ABU5C400</accession>
<dbReference type="PANTHER" id="PTHR22916:SF51">
    <property type="entry name" value="GLYCOSYLTRANSFERASE EPSH-RELATED"/>
    <property type="match status" value="1"/>
</dbReference>
<evidence type="ECO:0000256" key="1">
    <source>
        <dbReference type="ARBA" id="ARBA00006739"/>
    </source>
</evidence>
<dbReference type="CDD" id="cd00761">
    <property type="entry name" value="Glyco_tranf_GTA_type"/>
    <property type="match status" value="1"/>
</dbReference>
<gene>
    <name evidence="5" type="ORF">RWE15_05585</name>
</gene>
<organism evidence="5 6">
    <name type="scientific">Tigheibacillus halophilus</name>
    <dbReference type="NCBI Taxonomy" id="361280"/>
    <lineage>
        <taxon>Bacteria</taxon>
        <taxon>Bacillati</taxon>
        <taxon>Bacillota</taxon>
        <taxon>Bacilli</taxon>
        <taxon>Bacillales</taxon>
        <taxon>Bacillaceae</taxon>
        <taxon>Tigheibacillus</taxon>
    </lineage>
</organism>
<evidence type="ECO:0000313" key="6">
    <source>
        <dbReference type="Proteomes" id="UP001281447"/>
    </source>
</evidence>
<name>A0ABU5C400_9BACI</name>
<dbReference type="PANTHER" id="PTHR22916">
    <property type="entry name" value="GLYCOSYLTRANSFERASE"/>
    <property type="match status" value="1"/>
</dbReference>
<keyword evidence="2 5" id="KW-0328">Glycosyltransferase</keyword>
<protein>
    <submittedName>
        <fullName evidence="5">Glycosyltransferase family 2 protein</fullName>
        <ecNumber evidence="5">2.4.-.-</ecNumber>
    </submittedName>
</protein>
<dbReference type="Gene3D" id="3.90.550.10">
    <property type="entry name" value="Spore Coat Polysaccharide Biosynthesis Protein SpsA, Chain A"/>
    <property type="match status" value="1"/>
</dbReference>
<keyword evidence="3 5" id="KW-0808">Transferase</keyword>
<dbReference type="InterPro" id="IPR029044">
    <property type="entry name" value="Nucleotide-diphossugar_trans"/>
</dbReference>
<sequence length="295" mass="33908">MGKNNATVSLIVPIFHTASLVNCIDSIVNQSYRDLEIILINGCLSEESVMICQTFAEKDTRIVLLEAETPHIVSALNYGLAYASGEFVQFVSAEDYIDGEMTEKLVAKMDCDTQLVLCGYREIEYRNRRFFTEETIPQTAGRYLKHEFMERIDLLPHQFLLFSPNNKLYRNEVIQNNQIKFPGSLYLEATAFFNLAYWEKTVGMHAIAEPLYHFTSSAYESGQIPLHSQFESRQKLYQQVENLLKANNTFHGKNKVLLQRMRANFTLSMLDSLFDPANTLASIQKKRNHFGMVNE</sequence>
<keyword evidence="6" id="KW-1185">Reference proteome</keyword>
<dbReference type="InterPro" id="IPR001173">
    <property type="entry name" value="Glyco_trans_2-like"/>
</dbReference>
<evidence type="ECO:0000259" key="4">
    <source>
        <dbReference type="Pfam" id="PF00535"/>
    </source>
</evidence>
<evidence type="ECO:0000256" key="3">
    <source>
        <dbReference type="ARBA" id="ARBA00022679"/>
    </source>
</evidence>
<dbReference type="Pfam" id="PF00535">
    <property type="entry name" value="Glycos_transf_2"/>
    <property type="match status" value="1"/>
</dbReference>
<dbReference type="SUPFAM" id="SSF53448">
    <property type="entry name" value="Nucleotide-diphospho-sugar transferases"/>
    <property type="match status" value="1"/>
</dbReference>
<feature type="domain" description="Glycosyltransferase 2-like" evidence="4">
    <location>
        <begin position="9"/>
        <end position="175"/>
    </location>
</feature>
<dbReference type="GO" id="GO:0016757">
    <property type="term" value="F:glycosyltransferase activity"/>
    <property type="evidence" value="ECO:0007669"/>
    <property type="project" value="UniProtKB-KW"/>
</dbReference>
<evidence type="ECO:0000313" key="5">
    <source>
        <dbReference type="EMBL" id="MDY0394043.1"/>
    </source>
</evidence>
<evidence type="ECO:0000256" key="2">
    <source>
        <dbReference type="ARBA" id="ARBA00022676"/>
    </source>
</evidence>
<proteinExistence type="inferred from homology"/>
<dbReference type="Proteomes" id="UP001281447">
    <property type="component" value="Unassembled WGS sequence"/>
</dbReference>
<reference evidence="5 6" key="1">
    <citation type="submission" date="2023-10" db="EMBL/GenBank/DDBJ databases">
        <title>Virgibacillus halophilus 5B73C genome.</title>
        <authorList>
            <person name="Miliotis G."/>
            <person name="Sengupta P."/>
            <person name="Hameed A."/>
            <person name="Chuvochina M."/>
            <person name="Mcdonagh F."/>
            <person name="Simpson A.C."/>
            <person name="Singh N.K."/>
            <person name="Rekha P.D."/>
            <person name="Raman K."/>
            <person name="Hugenholtz P."/>
            <person name="Venkateswaran K."/>
        </authorList>
    </citation>
    <scope>NUCLEOTIDE SEQUENCE [LARGE SCALE GENOMIC DNA]</scope>
    <source>
        <strain evidence="5 6">5B73C</strain>
    </source>
</reference>
<comment type="caution">
    <text evidence="5">The sequence shown here is derived from an EMBL/GenBank/DDBJ whole genome shotgun (WGS) entry which is preliminary data.</text>
</comment>
<dbReference type="EMBL" id="JAWDIP010000003">
    <property type="protein sequence ID" value="MDY0394043.1"/>
    <property type="molecule type" value="Genomic_DNA"/>
</dbReference>
<comment type="similarity">
    <text evidence="1">Belongs to the glycosyltransferase 2 family.</text>
</comment>
<dbReference type="EC" id="2.4.-.-" evidence="5"/>